<keyword evidence="1" id="KW-0472">Membrane</keyword>
<protein>
    <submittedName>
        <fullName evidence="2">ATP-binding protein</fullName>
    </submittedName>
</protein>
<keyword evidence="2" id="KW-0547">Nucleotide-binding</keyword>
<organism evidence="2 3">
    <name type="scientific">Xylanibacter brevis</name>
    <dbReference type="NCBI Taxonomy" id="83231"/>
    <lineage>
        <taxon>Bacteria</taxon>
        <taxon>Pseudomonadati</taxon>
        <taxon>Bacteroidota</taxon>
        <taxon>Bacteroidia</taxon>
        <taxon>Bacteroidales</taxon>
        <taxon>Prevotellaceae</taxon>
        <taxon>Xylanibacter</taxon>
    </lineage>
</organism>
<keyword evidence="3" id="KW-1185">Reference proteome</keyword>
<evidence type="ECO:0000313" key="2">
    <source>
        <dbReference type="EMBL" id="MCF2562785.1"/>
    </source>
</evidence>
<dbReference type="EMBL" id="JADYTN010000002">
    <property type="protein sequence ID" value="MCF2562785.1"/>
    <property type="molecule type" value="Genomic_DNA"/>
</dbReference>
<dbReference type="GO" id="GO:0005524">
    <property type="term" value="F:ATP binding"/>
    <property type="evidence" value="ECO:0007669"/>
    <property type="project" value="UniProtKB-KW"/>
</dbReference>
<feature type="transmembrane region" description="Helical" evidence="1">
    <location>
        <begin position="56"/>
        <end position="78"/>
    </location>
</feature>
<name>A0ABS9CCD7_9BACT</name>
<keyword evidence="2" id="KW-0067">ATP-binding</keyword>
<accession>A0ABS9CCD7</accession>
<comment type="caution">
    <text evidence="2">The sequence shown here is derived from an EMBL/GenBank/DDBJ whole genome shotgun (WGS) entry which is preliminary data.</text>
</comment>
<proteinExistence type="predicted"/>
<evidence type="ECO:0000313" key="3">
    <source>
        <dbReference type="Proteomes" id="UP001200470"/>
    </source>
</evidence>
<dbReference type="RefSeq" id="WP_094391485.1">
    <property type="nucleotide sequence ID" value="NZ_JADYTN010000002.1"/>
</dbReference>
<keyword evidence="1" id="KW-1133">Transmembrane helix</keyword>
<sequence>MKQTITLNRNERLMLNVQRIANLANKPLAALANYYSRLLGEKVNVRQTLLLCNAQAAFFFLVFASMSLVLRLLCLLWFCNALLKCRNSGLGRD</sequence>
<reference evidence="2 3" key="1">
    <citation type="submission" date="2020-12" db="EMBL/GenBank/DDBJ databases">
        <title>Whole genome sequences of gut porcine anaerobes.</title>
        <authorList>
            <person name="Kubasova T."/>
            <person name="Jahodarova E."/>
            <person name="Rychlik I."/>
        </authorList>
    </citation>
    <scope>NUCLEOTIDE SEQUENCE [LARGE SCALE GENOMIC DNA]</scope>
    <source>
        <strain evidence="2 3">An925</strain>
    </source>
</reference>
<keyword evidence="1" id="KW-0812">Transmembrane</keyword>
<evidence type="ECO:0000256" key="1">
    <source>
        <dbReference type="SAM" id="Phobius"/>
    </source>
</evidence>
<dbReference type="Proteomes" id="UP001200470">
    <property type="component" value="Unassembled WGS sequence"/>
</dbReference>
<gene>
    <name evidence="2" type="ORF">I6E12_01455</name>
</gene>